<dbReference type="GO" id="GO:0003677">
    <property type="term" value="F:DNA binding"/>
    <property type="evidence" value="ECO:0007669"/>
    <property type="project" value="UniProtKB-KW"/>
</dbReference>
<keyword evidence="2" id="KW-0479">Metal-binding</keyword>
<gene>
    <name evidence="12" type="ORF">MNOR_LOCUS22851</name>
</gene>
<evidence type="ECO:0000256" key="6">
    <source>
        <dbReference type="ARBA" id="ARBA00023015"/>
    </source>
</evidence>
<dbReference type="GO" id="GO:0005634">
    <property type="term" value="C:nucleus"/>
    <property type="evidence" value="ECO:0007669"/>
    <property type="project" value="UniProtKB-SubCell"/>
</dbReference>
<evidence type="ECO:0000256" key="8">
    <source>
        <dbReference type="ARBA" id="ARBA00023163"/>
    </source>
</evidence>
<feature type="non-terminal residue" evidence="12">
    <location>
        <position position="198"/>
    </location>
</feature>
<dbReference type="SMART" id="SM00355">
    <property type="entry name" value="ZnF_C2H2"/>
    <property type="match status" value="5"/>
</dbReference>
<comment type="subcellular location">
    <subcellularLocation>
        <location evidence="1">Nucleus</location>
    </subcellularLocation>
</comment>
<dbReference type="PROSITE" id="PS50157">
    <property type="entry name" value="ZINC_FINGER_C2H2_2"/>
    <property type="match status" value="6"/>
</dbReference>
<feature type="domain" description="C2H2-type" evidence="11">
    <location>
        <begin position="154"/>
        <end position="181"/>
    </location>
</feature>
<dbReference type="PANTHER" id="PTHR24377">
    <property type="entry name" value="IP01015P-RELATED"/>
    <property type="match status" value="1"/>
</dbReference>
<dbReference type="Pfam" id="PF13465">
    <property type="entry name" value="zf-H2C2_2"/>
    <property type="match status" value="1"/>
</dbReference>
<evidence type="ECO:0000256" key="2">
    <source>
        <dbReference type="ARBA" id="ARBA00022723"/>
    </source>
</evidence>
<evidence type="ECO:0000256" key="1">
    <source>
        <dbReference type="ARBA" id="ARBA00004123"/>
    </source>
</evidence>
<protein>
    <recommendedName>
        <fullName evidence="11">C2H2-type domain-containing protein</fullName>
    </recommendedName>
</protein>
<feature type="domain" description="C2H2-type" evidence="11">
    <location>
        <begin position="182"/>
        <end position="198"/>
    </location>
</feature>
<dbReference type="FunFam" id="3.30.160.60:FF:000264">
    <property type="entry name" value="Zinc finger protein 236"/>
    <property type="match status" value="1"/>
</dbReference>
<reference evidence="12 13" key="1">
    <citation type="submission" date="2024-05" db="EMBL/GenBank/DDBJ databases">
        <authorList>
            <person name="Wallberg A."/>
        </authorList>
    </citation>
    <scope>NUCLEOTIDE SEQUENCE [LARGE SCALE GENOMIC DNA]</scope>
</reference>
<dbReference type="Proteomes" id="UP001497623">
    <property type="component" value="Unassembled WGS sequence"/>
</dbReference>
<dbReference type="Pfam" id="PF16622">
    <property type="entry name" value="zf-C2H2_11"/>
    <property type="match status" value="1"/>
</dbReference>
<sequence>MLSHLKTYRETKPYQCSHCDKEFSRQVILSRHVQIHHVMEKPNQFSQFEIILSYNNDIIHHQRIQIGHQTYQCSYCEKTFTSDGDLRIHMKKHTRKSYKCSQCEKIFSKRSRLVYHWRTHSGEKPYQCNICDKVFSMNGSLSIHMRSHIQNTLYQCQLCDKAFPRNIVLIYHMRTHTGEKPYKCNQCGKAFSLNFYLQ</sequence>
<dbReference type="FunFam" id="3.30.160.60:FF:000176">
    <property type="entry name" value="zinc finger protein 70"/>
    <property type="match status" value="1"/>
</dbReference>
<evidence type="ECO:0000256" key="9">
    <source>
        <dbReference type="ARBA" id="ARBA00023242"/>
    </source>
</evidence>
<keyword evidence="9" id="KW-0539">Nucleus</keyword>
<dbReference type="GO" id="GO:0008270">
    <property type="term" value="F:zinc ion binding"/>
    <property type="evidence" value="ECO:0007669"/>
    <property type="project" value="UniProtKB-KW"/>
</dbReference>
<dbReference type="FunFam" id="3.30.160.60:FF:000478">
    <property type="entry name" value="Zinc finger protein 133"/>
    <property type="match status" value="2"/>
</dbReference>
<evidence type="ECO:0000313" key="12">
    <source>
        <dbReference type="EMBL" id="CAL4122129.1"/>
    </source>
</evidence>
<keyword evidence="7" id="KW-0238">DNA-binding</keyword>
<keyword evidence="6" id="KW-0805">Transcription regulation</keyword>
<dbReference type="InterPro" id="IPR013087">
    <property type="entry name" value="Znf_C2H2_type"/>
</dbReference>
<evidence type="ECO:0000259" key="11">
    <source>
        <dbReference type="PROSITE" id="PS50157"/>
    </source>
</evidence>
<dbReference type="InterPro" id="IPR050826">
    <property type="entry name" value="Krueppel_C2H2_ZnFinger"/>
</dbReference>
<keyword evidence="5" id="KW-0862">Zinc</keyword>
<dbReference type="Pfam" id="PF00096">
    <property type="entry name" value="zf-C2H2"/>
    <property type="match status" value="3"/>
</dbReference>
<feature type="domain" description="C2H2-type" evidence="11">
    <location>
        <begin position="98"/>
        <end position="125"/>
    </location>
</feature>
<evidence type="ECO:0000256" key="3">
    <source>
        <dbReference type="ARBA" id="ARBA00022737"/>
    </source>
</evidence>
<accession>A0AAV2RAK9</accession>
<evidence type="ECO:0000256" key="5">
    <source>
        <dbReference type="ARBA" id="ARBA00022833"/>
    </source>
</evidence>
<dbReference type="InterPro" id="IPR041697">
    <property type="entry name" value="Znf-C2H2_11"/>
</dbReference>
<evidence type="ECO:0000313" key="13">
    <source>
        <dbReference type="Proteomes" id="UP001497623"/>
    </source>
</evidence>
<feature type="domain" description="C2H2-type" evidence="11">
    <location>
        <begin position="71"/>
        <end position="98"/>
    </location>
</feature>
<dbReference type="SUPFAM" id="SSF57667">
    <property type="entry name" value="beta-beta-alpha zinc fingers"/>
    <property type="match status" value="4"/>
</dbReference>
<dbReference type="EMBL" id="CAXKWB010019585">
    <property type="protein sequence ID" value="CAL4122129.1"/>
    <property type="molecule type" value="Genomic_DNA"/>
</dbReference>
<dbReference type="FunFam" id="3.30.160.60:FF:000325">
    <property type="entry name" value="ZFP90 zinc finger protein"/>
    <property type="match status" value="1"/>
</dbReference>
<comment type="caution">
    <text evidence="12">The sequence shown here is derived from an EMBL/GenBank/DDBJ whole genome shotgun (WGS) entry which is preliminary data.</text>
</comment>
<evidence type="ECO:0000256" key="4">
    <source>
        <dbReference type="ARBA" id="ARBA00022771"/>
    </source>
</evidence>
<feature type="domain" description="C2H2-type" evidence="11">
    <location>
        <begin position="14"/>
        <end position="42"/>
    </location>
</feature>
<keyword evidence="3" id="KW-0677">Repeat</keyword>
<dbReference type="Gene3D" id="3.30.160.60">
    <property type="entry name" value="Classic Zinc Finger"/>
    <property type="match status" value="6"/>
</dbReference>
<proteinExistence type="predicted"/>
<keyword evidence="4 10" id="KW-0863">Zinc-finger</keyword>
<dbReference type="PROSITE" id="PS00028">
    <property type="entry name" value="ZINC_FINGER_C2H2_1"/>
    <property type="match status" value="4"/>
</dbReference>
<dbReference type="FunFam" id="3.30.160.60:FF:000630">
    <property type="entry name" value="Zinc finger protein 180"/>
    <property type="match status" value="1"/>
</dbReference>
<keyword evidence="13" id="KW-1185">Reference proteome</keyword>
<dbReference type="InterPro" id="IPR036236">
    <property type="entry name" value="Znf_C2H2_sf"/>
</dbReference>
<keyword evidence="8" id="KW-0804">Transcription</keyword>
<name>A0AAV2RAK9_MEGNR</name>
<evidence type="ECO:0000256" key="10">
    <source>
        <dbReference type="PROSITE-ProRule" id="PRU00042"/>
    </source>
</evidence>
<dbReference type="AlphaFoldDB" id="A0AAV2RAK9"/>
<feature type="domain" description="C2H2-type" evidence="11">
    <location>
        <begin position="126"/>
        <end position="148"/>
    </location>
</feature>
<evidence type="ECO:0000256" key="7">
    <source>
        <dbReference type="ARBA" id="ARBA00023125"/>
    </source>
</evidence>
<organism evidence="12 13">
    <name type="scientific">Meganyctiphanes norvegica</name>
    <name type="common">Northern krill</name>
    <name type="synonym">Thysanopoda norvegica</name>
    <dbReference type="NCBI Taxonomy" id="48144"/>
    <lineage>
        <taxon>Eukaryota</taxon>
        <taxon>Metazoa</taxon>
        <taxon>Ecdysozoa</taxon>
        <taxon>Arthropoda</taxon>
        <taxon>Crustacea</taxon>
        <taxon>Multicrustacea</taxon>
        <taxon>Malacostraca</taxon>
        <taxon>Eumalacostraca</taxon>
        <taxon>Eucarida</taxon>
        <taxon>Euphausiacea</taxon>
        <taxon>Euphausiidae</taxon>
        <taxon>Meganyctiphanes</taxon>
    </lineage>
</organism>